<dbReference type="PANTHER" id="PTHR12945">
    <property type="entry name" value="TRANSLATION INITIATION FACTOR EIF3-RELATED"/>
    <property type="match status" value="1"/>
</dbReference>
<dbReference type="Proteomes" id="UP000887563">
    <property type="component" value="Unplaced"/>
</dbReference>
<dbReference type="GO" id="GO:0031515">
    <property type="term" value="C:tRNA (m1A) methyltransferase complex"/>
    <property type="evidence" value="ECO:0007669"/>
    <property type="project" value="InterPro"/>
</dbReference>
<dbReference type="WBParaSite" id="Minc3s09135g42957">
    <property type="protein sequence ID" value="Minc3s09135g42957"/>
    <property type="gene ID" value="Minc3s09135g42957"/>
</dbReference>
<evidence type="ECO:0000256" key="4">
    <source>
        <dbReference type="ARBA" id="ARBA00022694"/>
    </source>
</evidence>
<dbReference type="InterPro" id="IPR029063">
    <property type="entry name" value="SAM-dependent_MTases_sf"/>
</dbReference>
<evidence type="ECO:0000256" key="5">
    <source>
        <dbReference type="ARBA" id="ARBA00023242"/>
    </source>
</evidence>
<evidence type="ECO:0000313" key="7">
    <source>
        <dbReference type="Proteomes" id="UP000887563"/>
    </source>
</evidence>
<keyword evidence="7" id="KW-1185">Reference proteome</keyword>
<comment type="subcellular location">
    <subcellularLocation>
        <location evidence="1">Nucleus</location>
    </subcellularLocation>
</comment>
<dbReference type="Gene3D" id="3.40.50.150">
    <property type="entry name" value="Vaccinia Virus protein VP39"/>
    <property type="match status" value="1"/>
</dbReference>
<organism evidence="7 8">
    <name type="scientific">Meloidogyne incognita</name>
    <name type="common">Southern root-knot nematode worm</name>
    <name type="synonym">Oxyuris incognita</name>
    <dbReference type="NCBI Taxonomy" id="6306"/>
    <lineage>
        <taxon>Eukaryota</taxon>
        <taxon>Metazoa</taxon>
        <taxon>Ecdysozoa</taxon>
        <taxon>Nematoda</taxon>
        <taxon>Chromadorea</taxon>
        <taxon>Rhabditida</taxon>
        <taxon>Tylenchina</taxon>
        <taxon>Tylenchomorpha</taxon>
        <taxon>Tylenchoidea</taxon>
        <taxon>Meloidogynidae</taxon>
        <taxon>Meloidogyninae</taxon>
        <taxon>Meloidogyne</taxon>
        <taxon>Meloidogyne incognita group</taxon>
    </lineage>
</organism>
<keyword evidence="5" id="KW-0539">Nucleus</keyword>
<name>A0A914NSP2_MELIC</name>
<comment type="similarity">
    <text evidence="2">Belongs to the TRM6/GCD10 family.</text>
</comment>
<dbReference type="GO" id="GO:0030488">
    <property type="term" value="P:tRNA methylation"/>
    <property type="evidence" value="ECO:0007669"/>
    <property type="project" value="InterPro"/>
</dbReference>
<dbReference type="GO" id="GO:0005634">
    <property type="term" value="C:nucleus"/>
    <property type="evidence" value="ECO:0007669"/>
    <property type="project" value="UniProtKB-SubCell"/>
</dbReference>
<proteinExistence type="inferred from homology"/>
<protein>
    <recommendedName>
        <fullName evidence="3">tRNA (adenine(58)-N(1))-methyltransferase non-catalytic subunit TRM6</fullName>
    </recommendedName>
    <alternativeName>
        <fullName evidence="6">tRNA(m1A58)-methyltransferase subunit TRM6</fullName>
    </alternativeName>
</protein>
<sequence>MEFYLRGVVKFLSSVALNDENSIIVFFPRQKGFVLTNIKLSSDNDFLTIDPVDVLKQVIDGLRLSGSVVIYSPIKQHILKAWNFLRSTNSFIDMQIQEQFCRTHQVLPNQTHPLMQQTVTGGYILSAIKILSSRKI</sequence>
<evidence type="ECO:0000256" key="6">
    <source>
        <dbReference type="ARBA" id="ARBA00032319"/>
    </source>
</evidence>
<reference evidence="8" key="1">
    <citation type="submission" date="2022-11" db="UniProtKB">
        <authorList>
            <consortium name="WormBaseParasite"/>
        </authorList>
    </citation>
    <scope>IDENTIFICATION</scope>
</reference>
<evidence type="ECO:0000256" key="3">
    <source>
        <dbReference type="ARBA" id="ARBA00021704"/>
    </source>
</evidence>
<accession>A0A914NSP2</accession>
<dbReference type="PANTHER" id="PTHR12945:SF0">
    <property type="entry name" value="TRNA (ADENINE(58)-N(1))-METHYLTRANSFERASE NON-CATALYTIC SUBUNIT TRM6"/>
    <property type="match status" value="1"/>
</dbReference>
<evidence type="ECO:0000256" key="2">
    <source>
        <dbReference type="ARBA" id="ARBA00008320"/>
    </source>
</evidence>
<evidence type="ECO:0000313" key="8">
    <source>
        <dbReference type="WBParaSite" id="Minc3s09135g42957"/>
    </source>
</evidence>
<dbReference type="InterPro" id="IPR017423">
    <property type="entry name" value="TRM6"/>
</dbReference>
<keyword evidence="4" id="KW-0819">tRNA processing</keyword>
<dbReference type="AlphaFoldDB" id="A0A914NSP2"/>
<evidence type="ECO:0000256" key="1">
    <source>
        <dbReference type="ARBA" id="ARBA00004123"/>
    </source>
</evidence>